<feature type="compositionally biased region" description="Acidic residues" evidence="1">
    <location>
        <begin position="211"/>
        <end position="222"/>
    </location>
</feature>
<feature type="region of interest" description="Disordered" evidence="1">
    <location>
        <begin position="1"/>
        <end position="103"/>
    </location>
</feature>
<feature type="compositionally biased region" description="Basic and acidic residues" evidence="1">
    <location>
        <begin position="223"/>
        <end position="244"/>
    </location>
</feature>
<organism evidence="2 3">
    <name type="scientific">Viridothelium virens</name>
    <name type="common">Speckled blister lichen</name>
    <name type="synonym">Trypethelium virens</name>
    <dbReference type="NCBI Taxonomy" id="1048519"/>
    <lineage>
        <taxon>Eukaryota</taxon>
        <taxon>Fungi</taxon>
        <taxon>Dikarya</taxon>
        <taxon>Ascomycota</taxon>
        <taxon>Pezizomycotina</taxon>
        <taxon>Dothideomycetes</taxon>
        <taxon>Dothideomycetes incertae sedis</taxon>
        <taxon>Trypetheliales</taxon>
        <taxon>Trypetheliaceae</taxon>
        <taxon>Viridothelium</taxon>
    </lineage>
</organism>
<feature type="region of interest" description="Disordered" evidence="1">
    <location>
        <begin position="197"/>
        <end position="268"/>
    </location>
</feature>
<proteinExistence type="predicted"/>
<dbReference type="OrthoDB" id="27934at2759"/>
<feature type="compositionally biased region" description="Basic residues" evidence="1">
    <location>
        <begin position="1"/>
        <end position="10"/>
    </location>
</feature>
<evidence type="ECO:0000256" key="1">
    <source>
        <dbReference type="SAM" id="MobiDB-lite"/>
    </source>
</evidence>
<protein>
    <recommendedName>
        <fullName evidence="4">Swi5-domain-containing protein</fullName>
    </recommendedName>
</protein>
<name>A0A6A6HE81_VIRVR</name>
<feature type="compositionally biased region" description="Low complexity" evidence="1">
    <location>
        <begin position="62"/>
        <end position="72"/>
    </location>
</feature>
<keyword evidence="3" id="KW-1185">Reference proteome</keyword>
<dbReference type="Proteomes" id="UP000800092">
    <property type="component" value="Unassembled WGS sequence"/>
</dbReference>
<sequence length="298" mass="32794">MPLPPAKKRRIEAAKSALNKPFRSPLKTPLQSKSNPPATSNLSPTAAQDETTSPTKNPTLETSATTNTSTNARPKPSRAASSKAFAPQRRYPAPTRNPPTTNPTLLAARRRLATLEAQHRAITADTALIQQAGSILARDSVPELAALREKWKGVARQAAEEVFVGVKEWVEHMGGVRVWREEERRRRRERERYAWGGEELGGGRGGGDGGGGDEEGEGEDGEELGRRAERGARREELEGARGVDEVDEVENGVEGEVDDPVMDQEGDDDTFTMDIMLRSLHIDLALIGYDREQQRWID</sequence>
<evidence type="ECO:0000313" key="2">
    <source>
        <dbReference type="EMBL" id="KAF2236149.1"/>
    </source>
</evidence>
<dbReference type="PANTHER" id="PTHR28527:SF1">
    <property type="entry name" value="SWI5-DEPENDENT RECOMBINATION DNA REPAIR PROTEIN 1"/>
    <property type="match status" value="1"/>
</dbReference>
<feature type="compositionally biased region" description="Gly residues" evidence="1">
    <location>
        <begin position="198"/>
        <end position="210"/>
    </location>
</feature>
<feature type="compositionally biased region" description="Polar residues" evidence="1">
    <location>
        <begin position="29"/>
        <end position="61"/>
    </location>
</feature>
<reference evidence="2" key="1">
    <citation type="journal article" date="2020" name="Stud. Mycol.">
        <title>101 Dothideomycetes genomes: a test case for predicting lifestyles and emergence of pathogens.</title>
        <authorList>
            <person name="Haridas S."/>
            <person name="Albert R."/>
            <person name="Binder M."/>
            <person name="Bloem J."/>
            <person name="Labutti K."/>
            <person name="Salamov A."/>
            <person name="Andreopoulos B."/>
            <person name="Baker S."/>
            <person name="Barry K."/>
            <person name="Bills G."/>
            <person name="Bluhm B."/>
            <person name="Cannon C."/>
            <person name="Castanera R."/>
            <person name="Culley D."/>
            <person name="Daum C."/>
            <person name="Ezra D."/>
            <person name="Gonzalez J."/>
            <person name="Henrissat B."/>
            <person name="Kuo A."/>
            <person name="Liang C."/>
            <person name="Lipzen A."/>
            <person name="Lutzoni F."/>
            <person name="Magnuson J."/>
            <person name="Mondo S."/>
            <person name="Nolan M."/>
            <person name="Ohm R."/>
            <person name="Pangilinan J."/>
            <person name="Park H.-J."/>
            <person name="Ramirez L."/>
            <person name="Alfaro M."/>
            <person name="Sun H."/>
            <person name="Tritt A."/>
            <person name="Yoshinaga Y."/>
            <person name="Zwiers L.-H."/>
            <person name="Turgeon B."/>
            <person name="Goodwin S."/>
            <person name="Spatafora J."/>
            <person name="Crous P."/>
            <person name="Grigoriev I."/>
        </authorList>
    </citation>
    <scope>NUCLEOTIDE SEQUENCE</scope>
    <source>
        <strain evidence="2">Tuck. ex Michener</strain>
    </source>
</reference>
<accession>A0A6A6HE81</accession>
<dbReference type="EMBL" id="ML991787">
    <property type="protein sequence ID" value="KAF2236149.1"/>
    <property type="molecule type" value="Genomic_DNA"/>
</dbReference>
<evidence type="ECO:0008006" key="4">
    <source>
        <dbReference type="Google" id="ProtNLM"/>
    </source>
</evidence>
<dbReference type="PANTHER" id="PTHR28527">
    <property type="entry name" value="MATING-TYPE SWITCHING PROTEIN SWI2-RELATED"/>
    <property type="match status" value="1"/>
</dbReference>
<feature type="compositionally biased region" description="Acidic residues" evidence="1">
    <location>
        <begin position="245"/>
        <end position="268"/>
    </location>
</feature>
<dbReference type="GO" id="GO:0006310">
    <property type="term" value="P:DNA recombination"/>
    <property type="evidence" value="ECO:0007669"/>
    <property type="project" value="TreeGrafter"/>
</dbReference>
<dbReference type="AlphaFoldDB" id="A0A6A6HE81"/>
<dbReference type="Gene3D" id="6.10.140.1020">
    <property type="match status" value="1"/>
</dbReference>
<evidence type="ECO:0000313" key="3">
    <source>
        <dbReference type="Proteomes" id="UP000800092"/>
    </source>
</evidence>
<gene>
    <name evidence="2" type="ORF">EV356DRAFT_531393</name>
</gene>